<evidence type="ECO:0000313" key="1">
    <source>
        <dbReference type="EMBL" id="BAP34691.1"/>
    </source>
</evidence>
<sequence length="186" mass="20134">MGVSMIYTVECSFTDPDGEAAWNDSYSLDKLPALISVRGFHTSQRFKALRPGCPAYLALHTIDGVDVLLGEEYRRKGGGSFARWQASITDWHRNLYAGPDRAPAVESDACLMMSSTGPEPLVRCGLAPQALRAVALDRSPERRWLATARISDVIAWMGAASWPEGVHAYAPMTAQLTPVPAAVAAD</sequence>
<dbReference type="AlphaFoldDB" id="A0A077KST0"/>
<name>A0A077KST0_9BURK</name>
<accession>A0A077KST0</accession>
<protein>
    <recommendedName>
        <fullName evidence="2">Sugar ABC transporter</fullName>
    </recommendedName>
</protein>
<proteinExistence type="predicted"/>
<organism evidence="1">
    <name type="scientific">Paracidovorax avenae</name>
    <dbReference type="NCBI Taxonomy" id="80867"/>
    <lineage>
        <taxon>Bacteria</taxon>
        <taxon>Pseudomonadati</taxon>
        <taxon>Pseudomonadota</taxon>
        <taxon>Betaproteobacteria</taxon>
        <taxon>Burkholderiales</taxon>
        <taxon>Comamonadaceae</taxon>
        <taxon>Paracidovorax</taxon>
    </lineage>
</organism>
<dbReference type="EMBL" id="AB852527">
    <property type="protein sequence ID" value="BAP34691.1"/>
    <property type="molecule type" value="Genomic_DNA"/>
</dbReference>
<reference evidence="1" key="1">
    <citation type="journal article" date="2014" name="Mol. Plant Pathol.">
        <title>Two types of genetic carriers, the IncP genomic island and the novel IncP-1beta plasmid, for the aac(2')-IIa gene that confers kasugamycin resistance in Acidovorax avenae subsp. avenae.</title>
        <authorList>
            <person name="Yoshii A."/>
            <person name="Omatsu T."/>
            <person name="Katayama Y."/>
            <person name="Koyama S."/>
            <person name="Mizutani T."/>
            <person name="Moriyama H."/>
            <person name="Fukuhara T."/>
        </authorList>
    </citation>
    <scope>NUCLEOTIDE SEQUENCE</scope>
    <source>
        <strain evidence="1">83</strain>
    </source>
</reference>
<evidence type="ECO:0008006" key="2">
    <source>
        <dbReference type="Google" id="ProtNLM"/>
    </source>
</evidence>